<keyword evidence="2" id="KW-1185">Reference proteome</keyword>
<dbReference type="InParanoid" id="A0A5C3P0X7"/>
<reference evidence="1 2" key="1">
    <citation type="journal article" date="2019" name="Nat. Ecol. Evol.">
        <title>Megaphylogeny resolves global patterns of mushroom evolution.</title>
        <authorList>
            <person name="Varga T."/>
            <person name="Krizsan K."/>
            <person name="Foldi C."/>
            <person name="Dima B."/>
            <person name="Sanchez-Garcia M."/>
            <person name="Sanchez-Ramirez S."/>
            <person name="Szollosi G.J."/>
            <person name="Szarkandi J.G."/>
            <person name="Papp V."/>
            <person name="Albert L."/>
            <person name="Andreopoulos W."/>
            <person name="Angelini C."/>
            <person name="Antonin V."/>
            <person name="Barry K.W."/>
            <person name="Bougher N.L."/>
            <person name="Buchanan P."/>
            <person name="Buyck B."/>
            <person name="Bense V."/>
            <person name="Catcheside P."/>
            <person name="Chovatia M."/>
            <person name="Cooper J."/>
            <person name="Damon W."/>
            <person name="Desjardin D."/>
            <person name="Finy P."/>
            <person name="Geml J."/>
            <person name="Haridas S."/>
            <person name="Hughes K."/>
            <person name="Justo A."/>
            <person name="Karasinski D."/>
            <person name="Kautmanova I."/>
            <person name="Kiss B."/>
            <person name="Kocsube S."/>
            <person name="Kotiranta H."/>
            <person name="LaButti K.M."/>
            <person name="Lechner B.E."/>
            <person name="Liimatainen K."/>
            <person name="Lipzen A."/>
            <person name="Lukacs Z."/>
            <person name="Mihaltcheva S."/>
            <person name="Morgado L.N."/>
            <person name="Niskanen T."/>
            <person name="Noordeloos M.E."/>
            <person name="Ohm R.A."/>
            <person name="Ortiz-Santana B."/>
            <person name="Ovrebo C."/>
            <person name="Racz N."/>
            <person name="Riley R."/>
            <person name="Savchenko A."/>
            <person name="Shiryaev A."/>
            <person name="Soop K."/>
            <person name="Spirin V."/>
            <person name="Szebenyi C."/>
            <person name="Tomsovsky M."/>
            <person name="Tulloss R.E."/>
            <person name="Uehling J."/>
            <person name="Grigoriev I.V."/>
            <person name="Vagvolgyi C."/>
            <person name="Papp T."/>
            <person name="Martin F.M."/>
            <person name="Miettinen O."/>
            <person name="Hibbett D.S."/>
            <person name="Nagy L.G."/>
        </authorList>
    </citation>
    <scope>NUCLEOTIDE SEQUENCE [LARGE SCALE GENOMIC DNA]</scope>
    <source>
        <strain evidence="1 2">HHB13444</strain>
    </source>
</reference>
<proteinExistence type="predicted"/>
<dbReference type="Proteomes" id="UP000308197">
    <property type="component" value="Unassembled WGS sequence"/>
</dbReference>
<gene>
    <name evidence="1" type="ORF">K466DRAFT_279904</name>
</gene>
<protein>
    <submittedName>
        <fullName evidence="1">Uncharacterized protein</fullName>
    </submittedName>
</protein>
<sequence length="127" mass="13400">MKSQSTFLLPWLAGRWWTRQTQSRKTPWNIGRGCCVWVAPADALGGQLRPLGPSVTVNLPEAQRLDRATPTVSSVANPSGLVPALVAALTLSDNGSFATSKSPASTLLRSALATHATPPPRADTDAL</sequence>
<accession>A0A5C3P0X7</accession>
<evidence type="ECO:0000313" key="2">
    <source>
        <dbReference type="Proteomes" id="UP000308197"/>
    </source>
</evidence>
<name>A0A5C3P0X7_9APHY</name>
<dbReference type="EMBL" id="ML211434">
    <property type="protein sequence ID" value="TFK82952.1"/>
    <property type="molecule type" value="Genomic_DNA"/>
</dbReference>
<dbReference type="AlphaFoldDB" id="A0A5C3P0X7"/>
<evidence type="ECO:0000313" key="1">
    <source>
        <dbReference type="EMBL" id="TFK82952.1"/>
    </source>
</evidence>
<organism evidence="1 2">
    <name type="scientific">Polyporus arcularius HHB13444</name>
    <dbReference type="NCBI Taxonomy" id="1314778"/>
    <lineage>
        <taxon>Eukaryota</taxon>
        <taxon>Fungi</taxon>
        <taxon>Dikarya</taxon>
        <taxon>Basidiomycota</taxon>
        <taxon>Agaricomycotina</taxon>
        <taxon>Agaricomycetes</taxon>
        <taxon>Polyporales</taxon>
        <taxon>Polyporaceae</taxon>
        <taxon>Polyporus</taxon>
    </lineage>
</organism>